<dbReference type="InterPro" id="IPR000084">
    <property type="entry name" value="PE-PGRS_N"/>
</dbReference>
<dbReference type="RefSeq" id="WP_109522887.1">
    <property type="nucleotide sequence ID" value="NZ_JBEXKW010000058.1"/>
</dbReference>
<evidence type="ECO:0000259" key="1">
    <source>
        <dbReference type="Pfam" id="PF00934"/>
    </source>
</evidence>
<reference evidence="2 3" key="1">
    <citation type="submission" date="2024-06" db="EMBL/GenBank/DDBJ databases">
        <title>The Natural Products Discovery Center: Release of the First 8490 Sequenced Strains for Exploring Actinobacteria Biosynthetic Diversity.</title>
        <authorList>
            <person name="Kalkreuter E."/>
            <person name="Kautsar S.A."/>
            <person name="Yang D."/>
            <person name="Bader C.D."/>
            <person name="Teijaro C.N."/>
            <person name="Fluegel L."/>
            <person name="Davis C.M."/>
            <person name="Simpson J.R."/>
            <person name="Lauterbach L."/>
            <person name="Steele A.D."/>
            <person name="Gui C."/>
            <person name="Meng S."/>
            <person name="Li G."/>
            <person name="Viehrig K."/>
            <person name="Ye F."/>
            <person name="Su P."/>
            <person name="Kiefer A.F."/>
            <person name="Nichols A."/>
            <person name="Cepeda A.J."/>
            <person name="Yan W."/>
            <person name="Fan B."/>
            <person name="Jiang Y."/>
            <person name="Adhikari A."/>
            <person name="Zheng C.-J."/>
            <person name="Schuster L."/>
            <person name="Cowan T.M."/>
            <person name="Smanski M.J."/>
            <person name="Chevrette M.G."/>
            <person name="De Carvalho L.P.S."/>
            <person name="Shen B."/>
        </authorList>
    </citation>
    <scope>NUCLEOTIDE SEQUENCE [LARGE SCALE GENOMIC DNA]</scope>
    <source>
        <strain evidence="2 3">NPDC050403</strain>
    </source>
</reference>
<comment type="caution">
    <text evidence="2">The sequence shown here is derived from an EMBL/GenBank/DDBJ whole genome shotgun (WGS) entry which is preliminary data.</text>
</comment>
<gene>
    <name evidence="2" type="ORF">AB0I48_32235</name>
</gene>
<accession>A0ABV3G3H2</accession>
<evidence type="ECO:0000313" key="2">
    <source>
        <dbReference type="EMBL" id="MEV0712239.1"/>
    </source>
</evidence>
<name>A0ABV3G3H2_9NOCA</name>
<dbReference type="Proteomes" id="UP001551695">
    <property type="component" value="Unassembled WGS sequence"/>
</dbReference>
<dbReference type="SUPFAM" id="SSF140459">
    <property type="entry name" value="PE/PPE dimer-like"/>
    <property type="match status" value="1"/>
</dbReference>
<dbReference type="EMBL" id="JBFAKC010000020">
    <property type="protein sequence ID" value="MEV0712239.1"/>
    <property type="molecule type" value="Genomic_DNA"/>
</dbReference>
<proteinExistence type="predicted"/>
<feature type="domain" description="PE" evidence="1">
    <location>
        <begin position="5"/>
        <end position="91"/>
    </location>
</feature>
<sequence length="107" mass="10776">MVGLVNISPEVVLAAAAELDLLAERLGVAAALTAPATHVIPSGSEEVSWLAANHLNRAAGTHDTAIAAAQLELHHAAATLRMQLATHVADDTLKSGVMNGIAGTIGA</sequence>
<organism evidence="2 3">
    <name type="scientific">Nocardia aurea</name>
    <dbReference type="NCBI Taxonomy" id="2144174"/>
    <lineage>
        <taxon>Bacteria</taxon>
        <taxon>Bacillati</taxon>
        <taxon>Actinomycetota</taxon>
        <taxon>Actinomycetes</taxon>
        <taxon>Mycobacteriales</taxon>
        <taxon>Nocardiaceae</taxon>
        <taxon>Nocardia</taxon>
    </lineage>
</organism>
<dbReference type="InterPro" id="IPR038332">
    <property type="entry name" value="PPE_sf"/>
</dbReference>
<dbReference type="Gene3D" id="1.10.287.850">
    <property type="entry name" value="HP0062-like domain"/>
    <property type="match status" value="1"/>
</dbReference>
<keyword evidence="3" id="KW-1185">Reference proteome</keyword>
<evidence type="ECO:0000313" key="3">
    <source>
        <dbReference type="Proteomes" id="UP001551695"/>
    </source>
</evidence>
<protein>
    <submittedName>
        <fullName evidence="2">PE domain-containing protein</fullName>
    </submittedName>
</protein>
<dbReference type="Pfam" id="PF00934">
    <property type="entry name" value="PE"/>
    <property type="match status" value="1"/>
</dbReference>